<proteinExistence type="predicted"/>
<organism evidence="1 2">
    <name type="scientific">Piscirickettsia salmonis</name>
    <dbReference type="NCBI Taxonomy" id="1238"/>
    <lineage>
        <taxon>Bacteria</taxon>
        <taxon>Pseudomonadati</taxon>
        <taxon>Pseudomonadota</taxon>
        <taxon>Gammaproteobacteria</taxon>
        <taxon>Thiotrichales</taxon>
        <taxon>Piscirickettsiaceae</taxon>
        <taxon>Piscirickettsia</taxon>
    </lineage>
</organism>
<evidence type="ECO:0008006" key="3">
    <source>
        <dbReference type="Google" id="ProtNLM"/>
    </source>
</evidence>
<evidence type="ECO:0000313" key="1">
    <source>
        <dbReference type="EMBL" id="QGO04523.1"/>
    </source>
</evidence>
<reference evidence="1 2" key="1">
    <citation type="submission" date="2019-04" db="EMBL/GenBank/DDBJ databases">
        <title>Complete genome sequencing of Piscirickettsia salmonis strain Psal-009.</title>
        <authorList>
            <person name="Schober I."/>
            <person name="Bunk B."/>
            <person name="Sproer C."/>
            <person name="Carril G.P."/>
            <person name="Riedel T."/>
            <person name="Flores-Herrera P.A."/>
            <person name="Nourdin-Galindo G."/>
            <person name="Marshall S.H."/>
            <person name="Overmann J."/>
        </authorList>
    </citation>
    <scope>NUCLEOTIDE SEQUENCE [LARGE SCALE GENOMIC DNA]</scope>
    <source>
        <strain evidence="1 2">Psal-009</strain>
    </source>
</reference>
<accession>A0A9Q6LJU6</accession>
<gene>
    <name evidence="1" type="ORF">Psal009_00392</name>
</gene>
<keyword evidence="2" id="KW-1185">Reference proteome</keyword>
<name>A0A9Q6LJU6_PISSA</name>
<dbReference type="AlphaFoldDB" id="A0A9Q6LJU6"/>
<protein>
    <recommendedName>
        <fullName evidence="3">Transposase</fullName>
    </recommendedName>
</protein>
<dbReference type="EMBL" id="CP038908">
    <property type="protein sequence ID" value="QGO04523.1"/>
    <property type="molecule type" value="Genomic_DNA"/>
</dbReference>
<evidence type="ECO:0000313" key="2">
    <source>
        <dbReference type="Proteomes" id="UP000422232"/>
    </source>
</evidence>
<dbReference type="Proteomes" id="UP000422232">
    <property type="component" value="Chromosome"/>
</dbReference>
<sequence length="89" mass="10200">MPFFLSVSINTSRVRKTLLPKVYDLLDQTIEAAQSVTYSSLMKANYAVDPLICILCGNEMRLSGFTNSTPLWQLRQHHEKLAKMKQVRL</sequence>